<keyword evidence="3" id="KW-1185">Reference proteome</keyword>
<evidence type="ECO:0000256" key="1">
    <source>
        <dbReference type="SAM" id="MobiDB-lite"/>
    </source>
</evidence>
<gene>
    <name evidence="2" type="primary">bcsN</name>
    <name evidence="2" type="ORF">HND93_13565</name>
</gene>
<evidence type="ECO:0000313" key="3">
    <source>
        <dbReference type="Proteomes" id="UP000584642"/>
    </source>
</evidence>
<feature type="compositionally biased region" description="Low complexity" evidence="1">
    <location>
        <begin position="247"/>
        <end position="256"/>
    </location>
</feature>
<reference evidence="2 3" key="1">
    <citation type="submission" date="2020-05" db="EMBL/GenBank/DDBJ databases">
        <title>Azospirillum oleiclasticum sp. nov, a nitrogen-fixing and heavy crude oil-emulsifying bacterium isolated from the crude oil of Yumen Oilfield.</title>
        <authorList>
            <person name="Wu D."/>
            <person name="Cai M."/>
            <person name="Zhang X."/>
        </authorList>
    </citation>
    <scope>NUCLEOTIDE SEQUENCE [LARGE SCALE GENOMIC DNA]</scope>
    <source>
        <strain evidence="2 3">ROY-1-1-2</strain>
    </source>
</reference>
<feature type="compositionally biased region" description="Low complexity" evidence="1">
    <location>
        <begin position="267"/>
        <end position="277"/>
    </location>
</feature>
<accession>A0ABX2TAA5</accession>
<dbReference type="EMBL" id="JABFDB010000008">
    <property type="protein sequence ID" value="NYZ20740.1"/>
    <property type="molecule type" value="Genomic_DNA"/>
</dbReference>
<feature type="region of interest" description="Disordered" evidence="1">
    <location>
        <begin position="216"/>
        <end position="290"/>
    </location>
</feature>
<proteinExistence type="predicted"/>
<dbReference type="InterPro" id="IPR031482">
    <property type="entry name" value="CBP_BcsN"/>
</dbReference>
<comment type="caution">
    <text evidence="2">The sequence shown here is derived from an EMBL/GenBank/DDBJ whole genome shotgun (WGS) entry which is preliminary data.</text>
</comment>
<name>A0ABX2TAA5_9PROT</name>
<dbReference type="Proteomes" id="UP000584642">
    <property type="component" value="Unassembled WGS sequence"/>
</dbReference>
<dbReference type="RefSeq" id="WP_180282498.1">
    <property type="nucleotide sequence ID" value="NZ_JABFDB010000008.1"/>
</dbReference>
<protein>
    <submittedName>
        <fullName evidence="2">Cellulose biosynthesis protein BcsN</fullName>
    </submittedName>
</protein>
<organism evidence="2 3">
    <name type="scientific">Azospirillum oleiclasticum</name>
    <dbReference type="NCBI Taxonomy" id="2735135"/>
    <lineage>
        <taxon>Bacteria</taxon>
        <taxon>Pseudomonadati</taxon>
        <taxon>Pseudomonadota</taxon>
        <taxon>Alphaproteobacteria</taxon>
        <taxon>Rhodospirillales</taxon>
        <taxon>Azospirillaceae</taxon>
        <taxon>Azospirillum</taxon>
    </lineage>
</organism>
<evidence type="ECO:0000313" key="2">
    <source>
        <dbReference type="EMBL" id="NYZ20740.1"/>
    </source>
</evidence>
<sequence>MALLVLGAMLAGCAPGFRRDLGDRLPTLWSRIQPADVPVLLQDGGARPIAARRRTIGEVFDSYNLILANPTSLPGENRLSLDVEWVPDSIFGAMTRPDRPYPVPLYTEERLLKTLRREFPDMEPAIGDTVRRNRYGDYDFAIARNETSACVLAWQLIDDRERILPETLAAIRLEWRVCGSGRSVEALLRPFEGLILTVAPDILEAEPVARPSLAIPYEPATPRRPPPAATARPLPRETMDEFEGNSTAPPAATARPLPRETMNEFEGNSTGTGTGNSPRVIPPLVLGTPP</sequence>
<dbReference type="Pfam" id="PF17038">
    <property type="entry name" value="CBP_BcsN"/>
    <property type="match status" value="1"/>
</dbReference>